<dbReference type="GO" id="GO:0006508">
    <property type="term" value="P:proteolysis"/>
    <property type="evidence" value="ECO:0007669"/>
    <property type="project" value="UniProtKB-KW"/>
</dbReference>
<evidence type="ECO:0000313" key="17">
    <source>
        <dbReference type="EMBL" id="GLZ79289.1"/>
    </source>
</evidence>
<name>A0A9W6SLS2_9ACTN</name>
<keyword evidence="9" id="KW-0378">Hydrolase</keyword>
<dbReference type="GO" id="GO:0008270">
    <property type="term" value="F:zinc ion binding"/>
    <property type="evidence" value="ECO:0007669"/>
    <property type="project" value="InterPro"/>
</dbReference>
<dbReference type="SUPFAM" id="SSF63737">
    <property type="entry name" value="Leukotriene A4 hydrolase N-terminal domain"/>
    <property type="match status" value="1"/>
</dbReference>
<dbReference type="GO" id="GO:0005737">
    <property type="term" value="C:cytoplasm"/>
    <property type="evidence" value="ECO:0007669"/>
    <property type="project" value="TreeGrafter"/>
</dbReference>
<evidence type="ECO:0000256" key="4">
    <source>
        <dbReference type="ARBA" id="ARBA00012564"/>
    </source>
</evidence>
<evidence type="ECO:0000259" key="14">
    <source>
        <dbReference type="Pfam" id="PF01433"/>
    </source>
</evidence>
<dbReference type="AlphaFoldDB" id="A0A9W6SLS2"/>
<dbReference type="CDD" id="cd09602">
    <property type="entry name" value="M1_APN"/>
    <property type="match status" value="1"/>
</dbReference>
<dbReference type="InterPro" id="IPR024571">
    <property type="entry name" value="ERAP1-like_C_dom"/>
</dbReference>
<protein>
    <recommendedName>
        <fullName evidence="5">Aminopeptidase N</fullName>
        <ecNumber evidence="4">3.4.11.2</ecNumber>
    </recommendedName>
    <alternativeName>
        <fullName evidence="12">Alanine aminopeptidase</fullName>
    </alternativeName>
    <alternativeName>
        <fullName evidence="13">Lysyl aminopeptidase</fullName>
    </alternativeName>
</protein>
<dbReference type="PANTHER" id="PTHR11533">
    <property type="entry name" value="PROTEASE M1 ZINC METALLOPROTEASE"/>
    <property type="match status" value="1"/>
</dbReference>
<dbReference type="Gene3D" id="1.10.390.10">
    <property type="entry name" value="Neutral Protease Domain 2"/>
    <property type="match status" value="1"/>
</dbReference>
<dbReference type="Gene3D" id="2.60.40.1730">
    <property type="entry name" value="tricorn interacting facor f3 domain"/>
    <property type="match status" value="1"/>
</dbReference>
<dbReference type="GO" id="GO:0070006">
    <property type="term" value="F:metalloaminopeptidase activity"/>
    <property type="evidence" value="ECO:0007669"/>
    <property type="project" value="TreeGrafter"/>
</dbReference>
<dbReference type="PRINTS" id="PR00756">
    <property type="entry name" value="ALADIPTASE"/>
</dbReference>
<evidence type="ECO:0000256" key="7">
    <source>
        <dbReference type="ARBA" id="ARBA00022670"/>
    </source>
</evidence>
<comment type="caution">
    <text evidence="17">The sequence shown here is derived from an EMBL/GenBank/DDBJ whole genome shotgun (WGS) entry which is preliminary data.</text>
</comment>
<keyword evidence="7" id="KW-0645">Protease</keyword>
<organism evidence="17 18">
    <name type="scientific">Actinorhabdospora filicis</name>
    <dbReference type="NCBI Taxonomy" id="1785913"/>
    <lineage>
        <taxon>Bacteria</taxon>
        <taxon>Bacillati</taxon>
        <taxon>Actinomycetota</taxon>
        <taxon>Actinomycetes</taxon>
        <taxon>Micromonosporales</taxon>
        <taxon>Micromonosporaceae</taxon>
        <taxon>Actinorhabdospora</taxon>
    </lineage>
</organism>
<evidence type="ECO:0000256" key="12">
    <source>
        <dbReference type="ARBA" id="ARBA00029811"/>
    </source>
</evidence>
<keyword evidence="18" id="KW-1185">Reference proteome</keyword>
<comment type="cofactor">
    <cofactor evidence="2">
        <name>Zn(2+)</name>
        <dbReference type="ChEBI" id="CHEBI:29105"/>
    </cofactor>
</comment>
<dbReference type="PANTHER" id="PTHR11533:SF174">
    <property type="entry name" value="PUROMYCIN-SENSITIVE AMINOPEPTIDASE-RELATED"/>
    <property type="match status" value="1"/>
</dbReference>
<dbReference type="EC" id="3.4.11.2" evidence="4"/>
<comment type="catalytic activity">
    <reaction evidence="1">
        <text>Release of an N-terminal amino acid, Xaa-|-Yaa- from a peptide, amide or arylamide. Xaa is preferably Ala, but may be most amino acids including Pro (slow action). When a terminal hydrophobic residue is followed by a prolyl residue, the two may be released as an intact Xaa-Pro dipeptide.</text>
        <dbReference type="EC" id="3.4.11.2"/>
    </reaction>
</comment>
<comment type="similarity">
    <text evidence="3">Belongs to the peptidase M1 family.</text>
</comment>
<proteinExistence type="inferred from homology"/>
<dbReference type="InterPro" id="IPR001930">
    <property type="entry name" value="Peptidase_M1"/>
</dbReference>
<feature type="domain" description="ERAP1-like C-terminal" evidence="15">
    <location>
        <begin position="512"/>
        <end position="818"/>
    </location>
</feature>
<reference evidence="17" key="1">
    <citation type="submission" date="2023-03" db="EMBL/GenBank/DDBJ databases">
        <title>Actinorhabdospora filicis NBRC 111898.</title>
        <authorList>
            <person name="Ichikawa N."/>
            <person name="Sato H."/>
            <person name="Tonouchi N."/>
        </authorList>
    </citation>
    <scope>NUCLEOTIDE SEQUENCE</scope>
    <source>
        <strain evidence="17">NBRC 111898</strain>
    </source>
</reference>
<sequence length="826" mass="89203">MPSLTRDEAATRASLLTVDSYEILLDLGAGDLDAGFASTSTVRFGCAEPGAATFADVLATEVTRVRLNGAELDPASVTDGRLPLEGLAADNELVVEARMAYSTSGEGVHHFTDPEDGEVYLYAMSGMDNARRIFACFDQPDLKARIALRVAAPEAWTVWANGAPIDWDGVRAFADTERMSTYLMTLVAGPYATRLGEHDGIRLGVAARRSLAEYLDADAEEILRHTRASFDWYHANFGTRYPFGNHYFQAFVPEFNWGAVENPGCVTFSEDLLFRGAVTESERQDRAVIIAHEMAHMWFGDLVTLRWWDDIWLNESFAEYMGWRVAAEATEFTGAWTGFAVGRKAWGYTADQRSSTHPVAPDDVPDTASALSNFDGISYAKGAGVLRQLAARLGDEAFLAGLRGYFARHAYGNASLADFLDAFAGHDLDAWAELWLRRAQVNTLRPETTVTDGRYTSVTVVQTAPERYPTLRPHRLGVAVHRADGTADRAEIDVEATERTPVPALEGAAEGLILLNDGDLSWAKVRFDDTGRALLPSLLPGIADSLARALIWSAATDAVKDAEMSTADYLALAAAALPGETEVSLFEDVSTFITNVLLDRFVAPAAHETALASARDTAVAALAAAAPGTGRQLAAARMLIETDDGSRIAGWLRGDGVPEGLPIGPDLRWSVLVRLAAIGHAGEESIAAETRHDPSAKGAEWAARARAALTTPADKAAAWKLLTEGAPSGRLAQAVARGFHQPGHAEVCDPYTERYFTDVLTINEHLTPQSAGPVIRSAFPRHAVEPATLALAEKFLTREDLPPVVRRSVADVTDDLRRALAVRDAA</sequence>
<keyword evidence="10" id="KW-0862">Zinc</keyword>
<gene>
    <name evidence="17" type="ORF">Afil01_40960</name>
</gene>
<evidence type="ECO:0000256" key="11">
    <source>
        <dbReference type="ARBA" id="ARBA00023049"/>
    </source>
</evidence>
<evidence type="ECO:0000256" key="3">
    <source>
        <dbReference type="ARBA" id="ARBA00010136"/>
    </source>
</evidence>
<dbReference type="Proteomes" id="UP001165079">
    <property type="component" value="Unassembled WGS sequence"/>
</dbReference>
<evidence type="ECO:0000256" key="1">
    <source>
        <dbReference type="ARBA" id="ARBA00000098"/>
    </source>
</evidence>
<evidence type="ECO:0000256" key="2">
    <source>
        <dbReference type="ARBA" id="ARBA00001947"/>
    </source>
</evidence>
<evidence type="ECO:0000256" key="9">
    <source>
        <dbReference type="ARBA" id="ARBA00022801"/>
    </source>
</evidence>
<dbReference type="GO" id="GO:0042277">
    <property type="term" value="F:peptide binding"/>
    <property type="evidence" value="ECO:0007669"/>
    <property type="project" value="TreeGrafter"/>
</dbReference>
<dbReference type="InterPro" id="IPR042097">
    <property type="entry name" value="Aminopeptidase_N-like_N_sf"/>
</dbReference>
<dbReference type="EMBL" id="BSTX01000002">
    <property type="protein sequence ID" value="GLZ79289.1"/>
    <property type="molecule type" value="Genomic_DNA"/>
</dbReference>
<evidence type="ECO:0000259" key="15">
    <source>
        <dbReference type="Pfam" id="PF11838"/>
    </source>
</evidence>
<evidence type="ECO:0000256" key="8">
    <source>
        <dbReference type="ARBA" id="ARBA00022723"/>
    </source>
</evidence>
<dbReference type="InterPro" id="IPR027268">
    <property type="entry name" value="Peptidase_M4/M1_CTD_sf"/>
</dbReference>
<dbReference type="Pfam" id="PF11838">
    <property type="entry name" value="ERAP1_C"/>
    <property type="match status" value="1"/>
</dbReference>
<accession>A0A9W6SLS2</accession>
<dbReference type="GO" id="GO:0016285">
    <property type="term" value="F:alanyl aminopeptidase activity"/>
    <property type="evidence" value="ECO:0007669"/>
    <property type="project" value="UniProtKB-EC"/>
</dbReference>
<feature type="domain" description="Peptidase M1 membrane alanine aminopeptidase" evidence="14">
    <location>
        <begin position="225"/>
        <end position="424"/>
    </location>
</feature>
<dbReference type="InterPro" id="IPR012778">
    <property type="entry name" value="Pept_M1_aminopeptidase"/>
</dbReference>
<dbReference type="Pfam" id="PF01433">
    <property type="entry name" value="Peptidase_M1"/>
    <property type="match status" value="1"/>
</dbReference>
<dbReference type="SUPFAM" id="SSF55486">
    <property type="entry name" value="Metalloproteases ('zincins'), catalytic domain"/>
    <property type="match status" value="1"/>
</dbReference>
<feature type="domain" description="Aminopeptidase N-like N-terminal" evidence="16">
    <location>
        <begin position="111"/>
        <end position="183"/>
    </location>
</feature>
<keyword evidence="8" id="KW-0479">Metal-binding</keyword>
<dbReference type="GO" id="GO:0005615">
    <property type="term" value="C:extracellular space"/>
    <property type="evidence" value="ECO:0007669"/>
    <property type="project" value="TreeGrafter"/>
</dbReference>
<dbReference type="InterPro" id="IPR050344">
    <property type="entry name" value="Peptidase_M1_aminopeptidases"/>
</dbReference>
<evidence type="ECO:0000256" key="6">
    <source>
        <dbReference type="ARBA" id="ARBA00022438"/>
    </source>
</evidence>
<dbReference type="InterPro" id="IPR014782">
    <property type="entry name" value="Peptidase_M1_dom"/>
</dbReference>
<dbReference type="GO" id="GO:0016020">
    <property type="term" value="C:membrane"/>
    <property type="evidence" value="ECO:0007669"/>
    <property type="project" value="TreeGrafter"/>
</dbReference>
<keyword evidence="11" id="KW-0482">Metalloprotease</keyword>
<evidence type="ECO:0000256" key="13">
    <source>
        <dbReference type="ARBA" id="ARBA00031533"/>
    </source>
</evidence>
<dbReference type="NCBIfam" id="TIGR02412">
    <property type="entry name" value="pepN_strep_liv"/>
    <property type="match status" value="1"/>
</dbReference>
<evidence type="ECO:0000313" key="18">
    <source>
        <dbReference type="Proteomes" id="UP001165079"/>
    </source>
</evidence>
<evidence type="ECO:0000259" key="16">
    <source>
        <dbReference type="Pfam" id="PF17900"/>
    </source>
</evidence>
<evidence type="ECO:0000256" key="10">
    <source>
        <dbReference type="ARBA" id="ARBA00022833"/>
    </source>
</evidence>
<dbReference type="GO" id="GO:0043171">
    <property type="term" value="P:peptide catabolic process"/>
    <property type="evidence" value="ECO:0007669"/>
    <property type="project" value="TreeGrafter"/>
</dbReference>
<dbReference type="InterPro" id="IPR045357">
    <property type="entry name" value="Aminopeptidase_N-like_N"/>
</dbReference>
<dbReference type="Pfam" id="PF17900">
    <property type="entry name" value="Peptidase_M1_N"/>
    <property type="match status" value="1"/>
</dbReference>
<evidence type="ECO:0000256" key="5">
    <source>
        <dbReference type="ARBA" id="ARBA00015611"/>
    </source>
</evidence>
<dbReference type="RefSeq" id="WP_285664410.1">
    <property type="nucleotide sequence ID" value="NZ_BSTX01000002.1"/>
</dbReference>
<keyword evidence="6 17" id="KW-0031">Aminopeptidase</keyword>